<reference evidence="14 15" key="1">
    <citation type="submission" date="2024-06" db="EMBL/GenBank/DDBJ databases">
        <authorList>
            <person name="Kraege A."/>
            <person name="Thomma B."/>
        </authorList>
    </citation>
    <scope>NUCLEOTIDE SEQUENCE [LARGE SCALE GENOMIC DNA]</scope>
</reference>
<keyword evidence="8 10" id="KW-0539">Nucleus</keyword>
<dbReference type="PANTHER" id="PTHR18937">
    <property type="entry name" value="STRUCTURAL MAINTENANCE OF CHROMOSOMES SMC FAMILY MEMBER"/>
    <property type="match status" value="1"/>
</dbReference>
<dbReference type="SUPFAM" id="SSF75553">
    <property type="entry name" value="Smc hinge domain"/>
    <property type="match status" value="1"/>
</dbReference>
<evidence type="ECO:0000256" key="8">
    <source>
        <dbReference type="ARBA" id="ARBA00023242"/>
    </source>
</evidence>
<comment type="similarity">
    <text evidence="3">Belongs to the SMC family. SMC1 subfamily.</text>
</comment>
<keyword evidence="5" id="KW-0132">Cell division</keyword>
<evidence type="ECO:0000256" key="10">
    <source>
        <dbReference type="PIRNR" id="PIRNR005719"/>
    </source>
</evidence>
<dbReference type="InterPro" id="IPR028468">
    <property type="entry name" value="Smc1_ABC"/>
</dbReference>
<feature type="coiled-coil region" evidence="11">
    <location>
        <begin position="478"/>
        <end position="512"/>
    </location>
</feature>
<proteinExistence type="inferred from homology"/>
<dbReference type="SMART" id="SM00968">
    <property type="entry name" value="SMC_hinge"/>
    <property type="match status" value="1"/>
</dbReference>
<feature type="compositionally biased region" description="Acidic residues" evidence="12">
    <location>
        <begin position="955"/>
        <end position="974"/>
    </location>
</feature>
<dbReference type="InterPro" id="IPR036277">
    <property type="entry name" value="SMC_hinge_sf"/>
</dbReference>
<dbReference type="CDD" id="cd03275">
    <property type="entry name" value="ABC_SMC1_euk"/>
    <property type="match status" value="1"/>
</dbReference>
<keyword evidence="6" id="KW-0498">Mitosis</keyword>
<evidence type="ECO:0000256" key="9">
    <source>
        <dbReference type="ARBA" id="ARBA00023306"/>
    </source>
</evidence>
<sequence length="1236" mass="138705">MVAQKGRIIRLEIENFKSYRGHQQIGPFYDFTAVVGANGSGKSNLMDAISFVLGVKTAQLRGSLKELLYSESSQERPQRGYVKLVYEDNNGDEVNFTRVIMPSGPSSDGAYQSQYRINDKTVTWEAYNNRLKSYGILVQARNFLVFQGDIESVAALSAKDLTALIEQVSGSAAFKKEYDKCEAEKAAADEQMSFVFSKKKAVVAEKRQKKEQKEEAEKHIRMQKELDGLKAQHFLWQLFHIEKDIKEAVDNAKDQKEQLNESAKVLYAQEQQIEAKRKIVAGFQKERLLLERKLKKRKSEADKKSPDLAKVKEELSRLQKRLKAGTKLVEEKQKLHKDQSQLSAKLQADLENVTDAQAQLEDDMKKAAGEGQVHLDAQLQAEWYKIQEEAKSKTSKLRTDHEALKATQEADSEALRNIEDTARDVTERVKQLAADREELAQSRTQTGSDLSAAKESLATKKAALDQAMDSNRRNGAQRDYLTQKLEEVDAQLREAKADRKESERDRRTTEAVEQLKRLFSGVFGRATELAKVTQRKYNLAMAVVMGKDMDSVICDTEATAKECIHWLRQNQVAPMTFFPLDTVRAKPVNERLRLLGGTAKVALDLLEYDSQLERAFITICGSTLVCDSVSEAKRIAFMGPERHKVVALDGTLIGKQGFITGGMSGNEAARASRWNDSALEGLKKEYARLSADLEKLPPQRETKQAEQLLASEIAGLERDTQFKTAELQALEQKLEAAGSEAEALDKEANRKLPGAGKLKSAIAERERKMAALQTRIHEIEDTIFAAFSKKVGVDNIREHMAQHSAATEDFNRRKLSLASQAAKLKHQLTYEQRRNLKKDVEAAQADLKKIQDNLERLQAQADAAAEASTALENELSAERERMDELKAKAEEVEAEVKVLKKEAVRQLASGGELKNTVAANEAAVEELRTKHADILEAAQMQQVALPRKGDRMRTEEEEDDMDDDEAADAAEEDEQRAKAQGKFKLDFSGLKRQHTSARGGKERDSLDSDFKTEIEEREKALSRAAPNLKALQQFEAVKAQEREREEELEAARKQAKAAARAFNAVRQERYDAFTAAFEHIAAEIDSIFKDLTRSSVHPMGGTAYLSLESPDEPFLHGVKFTAMPPTKRFRDMEQLSGGEKTVAALALLFAIHSYQPSPFFVLDEIDAALDATNVARVAEYIRQKTRPKADQRFQSIVISLKDNFYERADALVGVARDVDRCCSATYTFDLTRFETG</sequence>
<keyword evidence="7 11" id="KW-0175">Coiled coil</keyword>
<accession>A0ABP1FJ48</accession>
<dbReference type="Gene3D" id="3.40.50.300">
    <property type="entry name" value="P-loop containing nucleotide triphosphate hydrolases"/>
    <property type="match status" value="2"/>
</dbReference>
<dbReference type="Pfam" id="PF06470">
    <property type="entry name" value="SMC_hinge"/>
    <property type="match status" value="1"/>
</dbReference>
<feature type="region of interest" description="Disordered" evidence="12">
    <location>
        <begin position="941"/>
        <end position="1010"/>
    </location>
</feature>
<comment type="subcellular location">
    <subcellularLocation>
        <location evidence="2">Chromosome</location>
    </subcellularLocation>
    <subcellularLocation>
        <location evidence="1 10">Nucleus</location>
    </subcellularLocation>
</comment>
<feature type="coiled-coil region" evidence="11">
    <location>
        <begin position="1031"/>
        <end position="1068"/>
    </location>
</feature>
<evidence type="ECO:0000256" key="7">
    <source>
        <dbReference type="ARBA" id="ARBA00023054"/>
    </source>
</evidence>
<dbReference type="PANTHER" id="PTHR18937:SF12">
    <property type="entry name" value="STRUCTURAL MAINTENANCE OF CHROMOSOMES PROTEIN"/>
    <property type="match status" value="1"/>
</dbReference>
<evidence type="ECO:0000256" key="5">
    <source>
        <dbReference type="ARBA" id="ARBA00022618"/>
    </source>
</evidence>
<dbReference type="Pfam" id="PF02463">
    <property type="entry name" value="SMC_N"/>
    <property type="match status" value="1"/>
</dbReference>
<evidence type="ECO:0000256" key="2">
    <source>
        <dbReference type="ARBA" id="ARBA00004286"/>
    </source>
</evidence>
<dbReference type="Proteomes" id="UP001497392">
    <property type="component" value="Unassembled WGS sequence"/>
</dbReference>
<name>A0ABP1FJ48_9CHLO</name>
<dbReference type="Gene3D" id="1.20.1060.20">
    <property type="match status" value="1"/>
</dbReference>
<protein>
    <recommendedName>
        <fullName evidence="10">Structural maintenance of chromosomes protein</fullName>
    </recommendedName>
</protein>
<dbReference type="SUPFAM" id="SSF52540">
    <property type="entry name" value="P-loop containing nucleoside triphosphate hydrolases"/>
    <property type="match status" value="1"/>
</dbReference>
<organism evidence="14 15">
    <name type="scientific">Coccomyxa viridis</name>
    <dbReference type="NCBI Taxonomy" id="1274662"/>
    <lineage>
        <taxon>Eukaryota</taxon>
        <taxon>Viridiplantae</taxon>
        <taxon>Chlorophyta</taxon>
        <taxon>core chlorophytes</taxon>
        <taxon>Trebouxiophyceae</taxon>
        <taxon>Trebouxiophyceae incertae sedis</taxon>
        <taxon>Coccomyxaceae</taxon>
        <taxon>Coccomyxa</taxon>
    </lineage>
</organism>
<evidence type="ECO:0000313" key="14">
    <source>
        <dbReference type="EMBL" id="CAL5219985.1"/>
    </source>
</evidence>
<evidence type="ECO:0000313" key="15">
    <source>
        <dbReference type="Proteomes" id="UP001497392"/>
    </source>
</evidence>
<evidence type="ECO:0000259" key="13">
    <source>
        <dbReference type="SMART" id="SM00968"/>
    </source>
</evidence>
<feature type="coiled-coil region" evidence="11">
    <location>
        <begin position="713"/>
        <end position="782"/>
    </location>
</feature>
<evidence type="ECO:0000256" key="1">
    <source>
        <dbReference type="ARBA" id="ARBA00004123"/>
    </source>
</evidence>
<gene>
    <name evidence="14" type="primary">g1923</name>
    <name evidence="14" type="ORF">VP750_LOCUS1644</name>
</gene>
<dbReference type="InterPro" id="IPR010935">
    <property type="entry name" value="SMC_hinge"/>
</dbReference>
<dbReference type="Gene3D" id="3.30.70.1620">
    <property type="match status" value="1"/>
</dbReference>
<evidence type="ECO:0000256" key="11">
    <source>
        <dbReference type="SAM" id="Coils"/>
    </source>
</evidence>
<keyword evidence="4" id="KW-0158">Chromosome</keyword>
<feature type="coiled-coil region" evidence="11">
    <location>
        <begin position="308"/>
        <end position="370"/>
    </location>
</feature>
<comment type="caution">
    <text evidence="14">The sequence shown here is derived from an EMBL/GenBank/DDBJ whole genome shotgun (WGS) entry which is preliminary data.</text>
</comment>
<evidence type="ECO:0000256" key="3">
    <source>
        <dbReference type="ARBA" id="ARBA00005597"/>
    </source>
</evidence>
<dbReference type="InterPro" id="IPR003395">
    <property type="entry name" value="RecF/RecN/SMC_N"/>
</dbReference>
<feature type="compositionally biased region" description="Basic and acidic residues" evidence="12">
    <location>
        <begin position="391"/>
        <end position="404"/>
    </location>
</feature>
<dbReference type="EMBL" id="CAXHTA020000002">
    <property type="protein sequence ID" value="CAL5219985.1"/>
    <property type="molecule type" value="Genomic_DNA"/>
</dbReference>
<dbReference type="PIRSF" id="PIRSF005719">
    <property type="entry name" value="SMC"/>
    <property type="match status" value="1"/>
</dbReference>
<feature type="coiled-coil region" evidence="11">
    <location>
        <begin position="171"/>
        <end position="276"/>
    </location>
</feature>
<feature type="region of interest" description="Disordered" evidence="12">
    <location>
        <begin position="391"/>
        <end position="416"/>
    </location>
</feature>
<feature type="domain" description="SMC hinge" evidence="13">
    <location>
        <begin position="520"/>
        <end position="636"/>
    </location>
</feature>
<dbReference type="InterPro" id="IPR024704">
    <property type="entry name" value="SMC"/>
</dbReference>
<evidence type="ECO:0000256" key="12">
    <source>
        <dbReference type="SAM" id="MobiDB-lite"/>
    </source>
</evidence>
<dbReference type="InterPro" id="IPR027417">
    <property type="entry name" value="P-loop_NTPase"/>
</dbReference>
<feature type="compositionally biased region" description="Basic and acidic residues" evidence="12">
    <location>
        <begin position="999"/>
        <end position="1010"/>
    </location>
</feature>
<keyword evidence="15" id="KW-1185">Reference proteome</keyword>
<keyword evidence="9" id="KW-0131">Cell cycle</keyword>
<evidence type="ECO:0000256" key="6">
    <source>
        <dbReference type="ARBA" id="ARBA00022776"/>
    </source>
</evidence>
<feature type="coiled-coil region" evidence="11">
    <location>
        <begin position="833"/>
        <end position="909"/>
    </location>
</feature>
<evidence type="ECO:0000256" key="4">
    <source>
        <dbReference type="ARBA" id="ARBA00022454"/>
    </source>
</evidence>